<sequence length="626" mass="73071">MNRNILTFLNEYAEIPDPQYAIMLRGAWGCGKTFFIRQWMEQLKSNRDADKLKWQPIYVSLYGLTTTQQITEQINKEISPWLYSKGMKLAKNILKAASKIALKYDIDSDGKDEGSVTCDLDSILLLKEENSEIKGNKILIFDDLERCDIKLETLLGYINYFSEHCKCKVIIIGDENKISEKEGEKSNLKFKDFKEKTIGRTFEIKVNIEETLDFFIGEISANNRNLLSENKELIIKIFHASKFDNLRVLRQCLNDYHRIIMALPEHYHESPKYKLIITSLLANFVAVYCEYKGGNTEIASLFNSLYNMFPDKEKNEEREKILSKYHFIEIGKRLDIFSDFIVNEIVCYLESGYFDTTYLQQYFAAEDASLNSWDYLYDYWRLDNEEYEKHYEETVRYYFADKSVDLKELFVIISILSVLYSDNLVHVSEEDIIAQGKHSIDRLMEGINDMEGLLNCSSKVHAGTRRNHSNIGSDRILNVLVAYFQKLFEQRFEKCPNKVSAMLENLTDETCERLNLALNDAIPVKQRLYRDTSIFQEADADKVSKSILGLSNESRNTFLHFLQSRYKYTSYGTEIEYLNECCQSDLPQLKLINEKLKTEAANRRLIEKYSIEKITNLIDEITAKVK</sequence>
<dbReference type="InterPro" id="IPR011646">
    <property type="entry name" value="KAP_P-loop"/>
</dbReference>
<reference evidence="2 3" key="1">
    <citation type="submission" date="2018-08" db="EMBL/GenBank/DDBJ databases">
        <title>A genome reference for cultivated species of the human gut microbiota.</title>
        <authorList>
            <person name="Zou Y."/>
            <person name="Xue W."/>
            <person name="Luo G."/>
        </authorList>
    </citation>
    <scope>NUCLEOTIDE SEQUENCE [LARGE SCALE GENOMIC DNA]</scope>
    <source>
        <strain evidence="2 3">AM50-15</strain>
    </source>
</reference>
<gene>
    <name evidence="2" type="ORF">DW986_15140</name>
</gene>
<dbReference type="EMBL" id="QSEF01000023">
    <property type="protein sequence ID" value="RGZ45187.1"/>
    <property type="molecule type" value="Genomic_DNA"/>
</dbReference>
<name>A0A3R6BZ68_9BACT</name>
<dbReference type="InterPro" id="IPR027417">
    <property type="entry name" value="P-loop_NTPase"/>
</dbReference>
<accession>A0A3R6BZ68</accession>
<evidence type="ECO:0000259" key="1">
    <source>
        <dbReference type="Pfam" id="PF07693"/>
    </source>
</evidence>
<dbReference type="Proteomes" id="UP000285173">
    <property type="component" value="Unassembled WGS sequence"/>
</dbReference>
<dbReference type="AlphaFoldDB" id="A0A3R6BZ68"/>
<organism evidence="2 3">
    <name type="scientific">Parabacteroides merdae</name>
    <dbReference type="NCBI Taxonomy" id="46503"/>
    <lineage>
        <taxon>Bacteria</taxon>
        <taxon>Pseudomonadati</taxon>
        <taxon>Bacteroidota</taxon>
        <taxon>Bacteroidia</taxon>
        <taxon>Bacteroidales</taxon>
        <taxon>Tannerellaceae</taxon>
        <taxon>Parabacteroides</taxon>
    </lineage>
</organism>
<dbReference type="Pfam" id="PF07693">
    <property type="entry name" value="KAP_NTPase"/>
    <property type="match status" value="1"/>
</dbReference>
<protein>
    <recommendedName>
        <fullName evidence="1">KAP NTPase domain-containing protein</fullName>
    </recommendedName>
</protein>
<evidence type="ECO:0000313" key="2">
    <source>
        <dbReference type="EMBL" id="RGZ45187.1"/>
    </source>
</evidence>
<feature type="domain" description="KAP NTPase" evidence="1">
    <location>
        <begin position="17"/>
        <end position="231"/>
    </location>
</feature>
<dbReference type="SUPFAM" id="SSF52540">
    <property type="entry name" value="P-loop containing nucleoside triphosphate hydrolases"/>
    <property type="match status" value="1"/>
</dbReference>
<dbReference type="Gene3D" id="3.40.50.300">
    <property type="entry name" value="P-loop containing nucleotide triphosphate hydrolases"/>
    <property type="match status" value="1"/>
</dbReference>
<evidence type="ECO:0000313" key="3">
    <source>
        <dbReference type="Proteomes" id="UP000285173"/>
    </source>
</evidence>
<proteinExistence type="predicted"/>
<comment type="caution">
    <text evidence="2">The sequence shown here is derived from an EMBL/GenBank/DDBJ whole genome shotgun (WGS) entry which is preliminary data.</text>
</comment>